<keyword evidence="5" id="KW-0156">Chromatin regulator</keyword>
<dbReference type="GO" id="GO:0008270">
    <property type="term" value="F:zinc ion binding"/>
    <property type="evidence" value="ECO:0007669"/>
    <property type="project" value="UniProtKB-KW"/>
</dbReference>
<dbReference type="EMBL" id="HG002276">
    <property type="protein sequence ID" value="CDF40934.1"/>
    <property type="molecule type" value="Genomic_DNA"/>
</dbReference>
<feature type="compositionally biased region" description="Basic and acidic residues" evidence="8">
    <location>
        <begin position="300"/>
        <end position="322"/>
    </location>
</feature>
<dbReference type="OrthoDB" id="4415at2759"/>
<dbReference type="KEGG" id="ccp:CHC_T00007532001"/>
<keyword evidence="2" id="KW-0479">Metal-binding</keyword>
<dbReference type="GO" id="GO:0005634">
    <property type="term" value="C:nucleus"/>
    <property type="evidence" value="ECO:0007669"/>
    <property type="project" value="UniProtKB-ARBA"/>
</dbReference>
<evidence type="ECO:0000313" key="11">
    <source>
        <dbReference type="EMBL" id="CDF40934.1"/>
    </source>
</evidence>
<dbReference type="Gramene" id="CDF40934">
    <property type="protein sequence ID" value="CDF40934"/>
    <property type="gene ID" value="CHC_T00007532001"/>
</dbReference>
<feature type="region of interest" description="Disordered" evidence="8">
    <location>
        <begin position="127"/>
        <end position="187"/>
    </location>
</feature>
<keyword evidence="12" id="KW-1185">Reference proteome</keyword>
<keyword evidence="7" id="KW-0804">Transcription</keyword>
<dbReference type="Proteomes" id="UP000012073">
    <property type="component" value="Unassembled WGS sequence"/>
</dbReference>
<evidence type="ECO:0000256" key="3">
    <source>
        <dbReference type="ARBA" id="ARBA00022771"/>
    </source>
</evidence>
<evidence type="ECO:0000256" key="6">
    <source>
        <dbReference type="ARBA" id="ARBA00023015"/>
    </source>
</evidence>
<evidence type="ECO:0000256" key="5">
    <source>
        <dbReference type="ARBA" id="ARBA00022853"/>
    </source>
</evidence>
<protein>
    <submittedName>
        <fullName evidence="11">Uncharacterized protein</fullName>
    </submittedName>
</protein>
<organism evidence="11 12">
    <name type="scientific">Chondrus crispus</name>
    <name type="common">Carrageen Irish moss</name>
    <name type="synonym">Polymorpha crispa</name>
    <dbReference type="NCBI Taxonomy" id="2769"/>
    <lineage>
        <taxon>Eukaryota</taxon>
        <taxon>Rhodophyta</taxon>
        <taxon>Florideophyceae</taxon>
        <taxon>Rhodymeniophycidae</taxon>
        <taxon>Gigartinales</taxon>
        <taxon>Gigartinaceae</taxon>
        <taxon>Chondrus</taxon>
    </lineage>
</organism>
<evidence type="ECO:0000256" key="8">
    <source>
        <dbReference type="SAM" id="MobiDB-lite"/>
    </source>
</evidence>
<feature type="compositionally biased region" description="Acidic residues" evidence="8">
    <location>
        <begin position="381"/>
        <end position="390"/>
    </location>
</feature>
<keyword evidence="3" id="KW-0863">Zinc-finger</keyword>
<evidence type="ECO:0000256" key="1">
    <source>
        <dbReference type="ARBA" id="ARBA00007416"/>
    </source>
</evidence>
<feature type="region of interest" description="Disordered" evidence="8">
    <location>
        <begin position="369"/>
        <end position="396"/>
    </location>
</feature>
<evidence type="ECO:0000259" key="9">
    <source>
        <dbReference type="Pfam" id="PF09733"/>
    </source>
</evidence>
<dbReference type="STRING" id="2769.R7QS39"/>
<dbReference type="Pfam" id="PF09733">
    <property type="entry name" value="VEFS-Box"/>
    <property type="match status" value="1"/>
</dbReference>
<feature type="region of interest" description="Disordered" evidence="8">
    <location>
        <begin position="609"/>
        <end position="650"/>
    </location>
</feature>
<feature type="domain" description="Polycomb protein SUZ12-like zinc finger" evidence="10">
    <location>
        <begin position="222"/>
        <end position="266"/>
    </location>
</feature>
<dbReference type="RefSeq" id="XP_005711228.1">
    <property type="nucleotide sequence ID" value="XM_005711171.1"/>
</dbReference>
<dbReference type="InterPro" id="IPR057540">
    <property type="entry name" value="Znf_SUZ12"/>
</dbReference>
<evidence type="ECO:0000256" key="4">
    <source>
        <dbReference type="ARBA" id="ARBA00022833"/>
    </source>
</evidence>
<dbReference type="GeneID" id="17318949"/>
<evidence type="ECO:0000313" key="12">
    <source>
        <dbReference type="Proteomes" id="UP000012073"/>
    </source>
</evidence>
<accession>R7QS39</accession>
<dbReference type="PANTHER" id="PTHR22597:SF0">
    <property type="entry name" value="POLYCOMB PROTEIN SUZ12"/>
    <property type="match status" value="1"/>
</dbReference>
<feature type="compositionally biased region" description="Basic residues" evidence="8">
    <location>
        <begin position="633"/>
        <end position="644"/>
    </location>
</feature>
<evidence type="ECO:0000259" key="10">
    <source>
        <dbReference type="Pfam" id="PF23320"/>
    </source>
</evidence>
<dbReference type="PANTHER" id="PTHR22597">
    <property type="entry name" value="POLYCOMB GROUP PROTEIN"/>
    <property type="match status" value="1"/>
</dbReference>
<dbReference type="InterPro" id="IPR019135">
    <property type="entry name" value="Polycomb_protein_VEFS-Box"/>
</dbReference>
<reference evidence="12" key="1">
    <citation type="journal article" date="2013" name="Proc. Natl. Acad. Sci. U.S.A.">
        <title>Genome structure and metabolic features in the red seaweed Chondrus crispus shed light on evolution of the Archaeplastida.</title>
        <authorList>
            <person name="Collen J."/>
            <person name="Porcel B."/>
            <person name="Carre W."/>
            <person name="Ball S.G."/>
            <person name="Chaparro C."/>
            <person name="Tonon T."/>
            <person name="Barbeyron T."/>
            <person name="Michel G."/>
            <person name="Noel B."/>
            <person name="Valentin K."/>
            <person name="Elias M."/>
            <person name="Artiguenave F."/>
            <person name="Arun A."/>
            <person name="Aury J.M."/>
            <person name="Barbosa-Neto J.F."/>
            <person name="Bothwell J.H."/>
            <person name="Bouget F.Y."/>
            <person name="Brillet L."/>
            <person name="Cabello-Hurtado F."/>
            <person name="Capella-Gutierrez S."/>
            <person name="Charrier B."/>
            <person name="Cladiere L."/>
            <person name="Cock J.M."/>
            <person name="Coelho S.M."/>
            <person name="Colleoni C."/>
            <person name="Czjzek M."/>
            <person name="Da Silva C."/>
            <person name="Delage L."/>
            <person name="Denoeud F."/>
            <person name="Deschamps P."/>
            <person name="Dittami S.M."/>
            <person name="Gabaldon T."/>
            <person name="Gachon C.M."/>
            <person name="Groisillier A."/>
            <person name="Herve C."/>
            <person name="Jabbari K."/>
            <person name="Katinka M."/>
            <person name="Kloareg B."/>
            <person name="Kowalczyk N."/>
            <person name="Labadie K."/>
            <person name="Leblanc C."/>
            <person name="Lopez P.J."/>
            <person name="McLachlan D.H."/>
            <person name="Meslet-Cladiere L."/>
            <person name="Moustafa A."/>
            <person name="Nehr Z."/>
            <person name="Nyvall Collen P."/>
            <person name="Panaud O."/>
            <person name="Partensky F."/>
            <person name="Poulain J."/>
            <person name="Rensing S.A."/>
            <person name="Rousvoal S."/>
            <person name="Samson G."/>
            <person name="Symeonidi A."/>
            <person name="Weissenbach J."/>
            <person name="Zambounis A."/>
            <person name="Wincker P."/>
            <person name="Boyen C."/>
        </authorList>
    </citation>
    <scope>NUCLEOTIDE SEQUENCE [LARGE SCALE GENOMIC DNA]</scope>
    <source>
        <strain evidence="12">cv. Stackhouse</strain>
    </source>
</reference>
<feature type="domain" description="Polycomb protein VEFS-Box" evidence="9">
    <location>
        <begin position="495"/>
        <end position="593"/>
    </location>
</feature>
<dbReference type="AlphaFoldDB" id="R7QS39"/>
<proteinExistence type="inferred from homology"/>
<dbReference type="GO" id="GO:0031490">
    <property type="term" value="F:chromatin DNA binding"/>
    <property type="evidence" value="ECO:0007669"/>
    <property type="project" value="TreeGrafter"/>
</dbReference>
<dbReference type="CDD" id="cd21553">
    <property type="entry name" value="VEFS-box_EMF2-like"/>
    <property type="match status" value="1"/>
</dbReference>
<keyword evidence="6" id="KW-0805">Transcription regulation</keyword>
<gene>
    <name evidence="11" type="ORF">CHC_T00007532001</name>
</gene>
<evidence type="ECO:0000256" key="7">
    <source>
        <dbReference type="ARBA" id="ARBA00023163"/>
    </source>
</evidence>
<dbReference type="GO" id="GO:0006325">
    <property type="term" value="P:chromatin organization"/>
    <property type="evidence" value="ECO:0007669"/>
    <property type="project" value="UniProtKB-KW"/>
</dbReference>
<keyword evidence="4" id="KW-0862">Zinc</keyword>
<dbReference type="Pfam" id="PF23320">
    <property type="entry name" value="Zn_SUZ12"/>
    <property type="match status" value="1"/>
</dbReference>
<comment type="similarity">
    <text evidence="1">Belongs to the VEFS (VRN2-EMF2-FIS2-SU(Z)12) family.</text>
</comment>
<feature type="region of interest" description="Disordered" evidence="8">
    <location>
        <begin position="295"/>
        <end position="329"/>
    </location>
</feature>
<name>R7QS39_CHOCR</name>
<sequence>MSKVLESPYVPPAAQLRVSLVLHTDTGRVAFGHRAVTVRLWPAEHVEKGVEVQDVAAAVTFDLSAAIALRGATPSALSLLLQLTSNSDMAKQENAHPATLRGELLLIDRVLGDKPVPNGRVSVPMRFASADASPVPPKPQGKTPLSREHLLDEDSSEEITSGEERVASTRAPRASGKARGKVPNSSRQPDATIVLDVRGAIEHAKQALASPERPKVFITCSYTSKENPVWNGLVRHDFICPWCHRNCYRFRTLLNHFQVEHDDMGFALEGLPGPGSGPSNAHVQGVPFTLKFEVSATGSRSEERVRRESQKRNDGKDGERGLSHPMSNEDFEDVYVNPYKYPFFGTSTLEEKNESGTDIARNGMARVSLADTEGKSQSDAESVETDVEGDDPTRDVPDILKEELWNRCKNCQRGQPRSNYFANDRQSFCSEFCEIIFAKKMEDERGTPPAERGPMLGLSSLPRKPPFNYQEKLGHLQLYHVVSVCEAKEEHYDPEDPDSEEEVDHSWRLDLSMERIRHLENATPKEKLLWMMWNKFAHENYPIPSLYAERYTRFTLELFALEYGKQVAFYKLRVQFVGFLRALHIHGLIDTTAILSIMKCLDGKKKRRDLGVSTRPEMARDPNTTGASSRGVSRPRKGRRRNGRSRLGSD</sequence>
<evidence type="ECO:0000256" key="2">
    <source>
        <dbReference type="ARBA" id="ARBA00022723"/>
    </source>
</evidence>